<comment type="caution">
    <text evidence="1">The sequence shown here is derived from an EMBL/GenBank/DDBJ whole genome shotgun (WGS) entry which is preliminary data.</text>
</comment>
<evidence type="ECO:0000313" key="2">
    <source>
        <dbReference type="Proteomes" id="UP000186922"/>
    </source>
</evidence>
<dbReference type="Proteomes" id="UP000186922">
    <property type="component" value="Unassembled WGS sequence"/>
</dbReference>
<dbReference type="EMBL" id="BDGG01000004">
    <property type="protein sequence ID" value="GAU97271.1"/>
    <property type="molecule type" value="Genomic_DNA"/>
</dbReference>
<name>A0A1D1V6F2_RAMVA</name>
<gene>
    <name evidence="1" type="primary">RvY_08597-1</name>
    <name evidence="1" type="synonym">RvY_08597.1</name>
    <name evidence="1" type="ORF">RvY_08597</name>
</gene>
<dbReference type="AlphaFoldDB" id="A0A1D1V6F2"/>
<keyword evidence="2" id="KW-1185">Reference proteome</keyword>
<accession>A0A1D1V6F2</accession>
<proteinExistence type="predicted"/>
<reference evidence="1 2" key="1">
    <citation type="journal article" date="2016" name="Nat. Commun.">
        <title>Extremotolerant tardigrade genome and improved radiotolerance of human cultured cells by tardigrade-unique protein.</title>
        <authorList>
            <person name="Hashimoto T."/>
            <person name="Horikawa D.D."/>
            <person name="Saito Y."/>
            <person name="Kuwahara H."/>
            <person name="Kozuka-Hata H."/>
            <person name="Shin-I T."/>
            <person name="Minakuchi Y."/>
            <person name="Ohishi K."/>
            <person name="Motoyama A."/>
            <person name="Aizu T."/>
            <person name="Enomoto A."/>
            <person name="Kondo K."/>
            <person name="Tanaka S."/>
            <person name="Hara Y."/>
            <person name="Koshikawa S."/>
            <person name="Sagara H."/>
            <person name="Miura T."/>
            <person name="Yokobori S."/>
            <person name="Miyagawa K."/>
            <person name="Suzuki Y."/>
            <person name="Kubo T."/>
            <person name="Oyama M."/>
            <person name="Kohara Y."/>
            <person name="Fujiyama A."/>
            <person name="Arakawa K."/>
            <person name="Katayama T."/>
            <person name="Toyoda A."/>
            <person name="Kunieda T."/>
        </authorList>
    </citation>
    <scope>NUCLEOTIDE SEQUENCE [LARGE SCALE GENOMIC DNA]</scope>
    <source>
        <strain evidence="1 2">YOKOZUNA-1</strain>
    </source>
</reference>
<evidence type="ECO:0000313" key="1">
    <source>
        <dbReference type="EMBL" id="GAU97271.1"/>
    </source>
</evidence>
<sequence>MVTVVRFGTCHLYLIANSRCTVYPFEKASELMRSEPAPRKCFSFVLLSGF</sequence>
<organism evidence="1 2">
    <name type="scientific">Ramazzottius varieornatus</name>
    <name type="common">Water bear</name>
    <name type="synonym">Tardigrade</name>
    <dbReference type="NCBI Taxonomy" id="947166"/>
    <lineage>
        <taxon>Eukaryota</taxon>
        <taxon>Metazoa</taxon>
        <taxon>Ecdysozoa</taxon>
        <taxon>Tardigrada</taxon>
        <taxon>Eutardigrada</taxon>
        <taxon>Parachela</taxon>
        <taxon>Hypsibioidea</taxon>
        <taxon>Ramazzottiidae</taxon>
        <taxon>Ramazzottius</taxon>
    </lineage>
</organism>
<protein>
    <submittedName>
        <fullName evidence="1">Uncharacterized protein</fullName>
    </submittedName>
</protein>